<dbReference type="InterPro" id="IPR001173">
    <property type="entry name" value="Glyco_trans_2-like"/>
</dbReference>
<evidence type="ECO:0000313" key="3">
    <source>
        <dbReference type="Proteomes" id="UP000651050"/>
    </source>
</evidence>
<name>A0A931MGY9_9BURK</name>
<dbReference type="Pfam" id="PF00535">
    <property type="entry name" value="Glycos_transf_2"/>
    <property type="match status" value="1"/>
</dbReference>
<accession>A0A931MGY9</accession>
<comment type="caution">
    <text evidence="2">The sequence shown here is derived from an EMBL/GenBank/DDBJ whole genome shotgun (WGS) entry which is preliminary data.</text>
</comment>
<protein>
    <submittedName>
        <fullName evidence="2">Glycosyltransferase family 2 protein</fullName>
    </submittedName>
</protein>
<dbReference type="PANTHER" id="PTHR48090:SF7">
    <property type="entry name" value="RFBJ PROTEIN"/>
    <property type="match status" value="1"/>
</dbReference>
<gene>
    <name evidence="2" type="ORF">I5803_10525</name>
</gene>
<dbReference type="CDD" id="cd04179">
    <property type="entry name" value="DPM_DPG-synthase_like"/>
    <property type="match status" value="1"/>
</dbReference>
<dbReference type="Proteomes" id="UP000651050">
    <property type="component" value="Unassembled WGS sequence"/>
</dbReference>
<reference evidence="2" key="1">
    <citation type="submission" date="2020-11" db="EMBL/GenBank/DDBJ databases">
        <title>Bacterial whole genome sequence for Caenimonas sp. DR4.4.</title>
        <authorList>
            <person name="Le V."/>
            <person name="Ko S.-R."/>
            <person name="Ahn C.-Y."/>
            <person name="Oh H.-M."/>
        </authorList>
    </citation>
    <scope>NUCLEOTIDE SEQUENCE</scope>
    <source>
        <strain evidence="2">DR4.4</strain>
    </source>
</reference>
<dbReference type="InterPro" id="IPR050256">
    <property type="entry name" value="Glycosyltransferase_2"/>
</dbReference>
<proteinExistence type="predicted"/>
<organism evidence="2 3">
    <name type="scientific">Caenimonas aquaedulcis</name>
    <dbReference type="NCBI Taxonomy" id="2793270"/>
    <lineage>
        <taxon>Bacteria</taxon>
        <taxon>Pseudomonadati</taxon>
        <taxon>Pseudomonadota</taxon>
        <taxon>Betaproteobacteria</taxon>
        <taxon>Burkholderiales</taxon>
        <taxon>Comamonadaceae</taxon>
        <taxon>Caenimonas</taxon>
    </lineage>
</organism>
<dbReference type="PANTHER" id="PTHR48090">
    <property type="entry name" value="UNDECAPRENYL-PHOSPHATE 4-DEOXY-4-FORMAMIDO-L-ARABINOSE TRANSFERASE-RELATED"/>
    <property type="match status" value="1"/>
</dbReference>
<dbReference type="AlphaFoldDB" id="A0A931MGY9"/>
<feature type="domain" description="Glycosyltransferase 2-like" evidence="1">
    <location>
        <begin position="18"/>
        <end position="139"/>
    </location>
</feature>
<sequence>MESIRQETGASAWEGVWIAIPAYQEERTIRTLAQEALAQCPRVIVVDDGSSDGTARCLEGLPVRLIRHPQNMGKAASLCTAFQYALSQDAQCVIALDGDGQHDAADAPVLLAAWRHHPERIVIGSRLHDRSQFPPSRYRANKFACFWISWAARHPIADSQSGFRVYPREVMRLALSGRVRGSRFTFESEILIEAASRGHETLAVAIPGRYPVHARASHFRPVIDIAKIVVMVARRLLLSGMAPLGLWRSLHPAVVLPGRHAAGAAAGSHDMLGAATKASAQ</sequence>
<dbReference type="Gene3D" id="3.90.550.10">
    <property type="entry name" value="Spore Coat Polysaccharide Biosynthesis Protein SpsA, Chain A"/>
    <property type="match status" value="1"/>
</dbReference>
<dbReference type="SUPFAM" id="SSF53448">
    <property type="entry name" value="Nucleotide-diphospho-sugar transferases"/>
    <property type="match status" value="1"/>
</dbReference>
<dbReference type="InterPro" id="IPR029044">
    <property type="entry name" value="Nucleotide-diphossugar_trans"/>
</dbReference>
<dbReference type="EMBL" id="JADWYS010000001">
    <property type="protein sequence ID" value="MBG9388457.1"/>
    <property type="molecule type" value="Genomic_DNA"/>
</dbReference>
<evidence type="ECO:0000259" key="1">
    <source>
        <dbReference type="Pfam" id="PF00535"/>
    </source>
</evidence>
<evidence type="ECO:0000313" key="2">
    <source>
        <dbReference type="EMBL" id="MBG9388457.1"/>
    </source>
</evidence>
<dbReference type="RefSeq" id="WP_196986318.1">
    <property type="nucleotide sequence ID" value="NZ_JADWYS010000001.1"/>
</dbReference>
<keyword evidence="3" id="KW-1185">Reference proteome</keyword>